<sequence>MKTPKEAIAELLRRPARAAALVETQTEADEGDRAMVGNLKRELAEHPSRGLTPARLYQVLEAAEAGDLRQQHALFADMEEKDIVLAAALMRRKNATAGLEWQIVPPDNATLHERKAADHAAEVFSGLDVQSLVMDLGDAIGHGWVQLELPWTRDGAHRVPEQPTWREHGWFMTAPERPREIRLRDGTAEGEALWPLGWVSHRHRARSGYPARVGLHRALVWPYLFRNYALGDLAELLEILGIPARLGKYPRGATEKEKATLLRAVTSIGHSAAGIIPESMAIEYLEAAKADGDAHMVMIDWCDRSTTKAILGGTLTIGTDGSGTYALGRIHQESLDSLIASDARQYAETIRRDVLWPMVALNFGITDPRRAPRWYLDLDQVGDFKALAETLPTFVETGMKIPMWWFYEKSGIPRAAPGEPICQPVRSRAPQAVRQAPAPARAAASRSPAPVVERVADPMSAHAFGLSLLPYPIAVPADDGAPQPYKGKPS</sequence>
<evidence type="ECO:0000313" key="1">
    <source>
        <dbReference type="EMBL" id="RKT44499.1"/>
    </source>
</evidence>
<dbReference type="AlphaFoldDB" id="A0A495V588"/>
<reference evidence="1 2" key="1">
    <citation type="submission" date="2018-10" db="EMBL/GenBank/DDBJ databases">
        <title>Genomic Encyclopedia of Archaeal and Bacterial Type Strains, Phase II (KMG-II): from individual species to whole genera.</title>
        <authorList>
            <person name="Goeker M."/>
        </authorList>
    </citation>
    <scope>NUCLEOTIDE SEQUENCE [LARGE SCALE GENOMIC DNA]</scope>
    <source>
        <strain evidence="1 2">DSM 235</strain>
    </source>
</reference>
<organism evidence="1 2">
    <name type="scientific">Thiocapsa rosea</name>
    <dbReference type="NCBI Taxonomy" id="69360"/>
    <lineage>
        <taxon>Bacteria</taxon>
        <taxon>Pseudomonadati</taxon>
        <taxon>Pseudomonadota</taxon>
        <taxon>Gammaproteobacteria</taxon>
        <taxon>Chromatiales</taxon>
        <taxon>Chromatiaceae</taxon>
        <taxon>Thiocapsa</taxon>
    </lineage>
</organism>
<dbReference type="Proteomes" id="UP000274556">
    <property type="component" value="Unassembled WGS sequence"/>
</dbReference>
<dbReference type="RefSeq" id="WP_120796937.1">
    <property type="nucleotide sequence ID" value="NZ_RBXL01000001.1"/>
</dbReference>
<dbReference type="EMBL" id="RBXL01000001">
    <property type="protein sequence ID" value="RKT44499.1"/>
    <property type="molecule type" value="Genomic_DNA"/>
</dbReference>
<dbReference type="OrthoDB" id="9797300at2"/>
<dbReference type="Pfam" id="PF06074">
    <property type="entry name" value="Portal_Mu"/>
    <property type="match status" value="1"/>
</dbReference>
<gene>
    <name evidence="1" type="ORF">BDD21_1884</name>
</gene>
<keyword evidence="2" id="KW-1185">Reference proteome</keyword>
<proteinExistence type="predicted"/>
<evidence type="ECO:0000313" key="2">
    <source>
        <dbReference type="Proteomes" id="UP000274556"/>
    </source>
</evidence>
<comment type="caution">
    <text evidence="1">The sequence shown here is derived from an EMBL/GenBank/DDBJ whole genome shotgun (WGS) entry which is preliminary data.</text>
</comment>
<name>A0A495V588_9GAMM</name>
<dbReference type="InterPro" id="IPR009279">
    <property type="entry name" value="Portal_Mu"/>
</dbReference>
<accession>A0A495V588</accession>
<protein>
    <submittedName>
        <fullName evidence="1">Phage gp29-like protein</fullName>
    </submittedName>
</protein>